<evidence type="ECO:0000313" key="1">
    <source>
        <dbReference type="EMBL" id="NME58285.1"/>
    </source>
</evidence>
<dbReference type="InterPro" id="IPR008441">
    <property type="entry name" value="AfumC-like_glycosyl_Trfase"/>
</dbReference>
<reference evidence="1 2" key="1">
    <citation type="submission" date="2020-04" db="EMBL/GenBank/DDBJ databases">
        <authorList>
            <person name="Hitch T.C.A."/>
            <person name="Wylensek D."/>
            <person name="Clavel T."/>
        </authorList>
    </citation>
    <scope>NUCLEOTIDE SEQUENCE [LARGE SCALE GENOMIC DNA]</scope>
    <source>
        <strain evidence="1 2">BSM-383-APC-5F</strain>
    </source>
</reference>
<dbReference type="AlphaFoldDB" id="A0A848CGZ8"/>
<evidence type="ECO:0008006" key="3">
    <source>
        <dbReference type="Google" id="ProtNLM"/>
    </source>
</evidence>
<name>A0A848CGZ8_9FIRM</name>
<dbReference type="Gene3D" id="3.90.550.20">
    <property type="match status" value="1"/>
</dbReference>
<dbReference type="RefSeq" id="WP_168934229.1">
    <property type="nucleotide sequence ID" value="NZ_JABAFX010000046.1"/>
</dbReference>
<protein>
    <recommendedName>
        <fullName evidence="3">Capsular biosynthesis protein</fullName>
    </recommendedName>
</protein>
<sequence>MGENRVFRVIKKISTDFFQDIKYYSVKLALLRTAETIFQILRLKNVSRYFQTKKTAYVLEYLKSHYDYVFTKSVNEESKSERETSIFNKPIWICWLDGIEHAPLLVQKCVSSIKKNAGNHPVNIITQDNYTEFVTLPEYIMEKKEKGLIGAAHFSDVLRVCLLAQYGGLWLDATIYCKGKLPDNYFENDFFTCKSEPSDVGCVSKNQWTTFCLGGNQDCIIFQVLRNFFFEYWKTEDCAIDYLFFDDAIEVAREYLSEINYLIKAVPYNNTERDCLIMRFADPWEKGCVDDLFAGTTILFKLGYREKQFLNEFTNKGEPTVYAAFLKDFEMGGTI</sequence>
<dbReference type="Proteomes" id="UP000580130">
    <property type="component" value="Unassembled WGS sequence"/>
</dbReference>
<comment type="caution">
    <text evidence="1">The sequence shown here is derived from an EMBL/GenBank/DDBJ whole genome shotgun (WGS) entry which is preliminary data.</text>
</comment>
<dbReference type="EMBL" id="JABAFX010000046">
    <property type="protein sequence ID" value="NME58285.1"/>
    <property type="molecule type" value="Genomic_DNA"/>
</dbReference>
<dbReference type="SUPFAM" id="SSF53448">
    <property type="entry name" value="Nucleotide-diphospho-sugar transferases"/>
    <property type="match status" value="1"/>
</dbReference>
<gene>
    <name evidence="1" type="ORF">HF855_13025</name>
</gene>
<proteinExistence type="predicted"/>
<dbReference type="Pfam" id="PF05704">
    <property type="entry name" value="Caps_synth"/>
    <property type="match status" value="1"/>
</dbReference>
<evidence type="ECO:0000313" key="2">
    <source>
        <dbReference type="Proteomes" id="UP000580130"/>
    </source>
</evidence>
<dbReference type="GO" id="GO:0016757">
    <property type="term" value="F:glycosyltransferase activity"/>
    <property type="evidence" value="ECO:0007669"/>
    <property type="project" value="InterPro"/>
</dbReference>
<accession>A0A848CGZ8</accession>
<dbReference type="InterPro" id="IPR029044">
    <property type="entry name" value="Nucleotide-diphossugar_trans"/>
</dbReference>
<organism evidence="1 2">
    <name type="scientific">Dorea formicigenerans</name>
    <dbReference type="NCBI Taxonomy" id="39486"/>
    <lineage>
        <taxon>Bacteria</taxon>
        <taxon>Bacillati</taxon>
        <taxon>Bacillota</taxon>
        <taxon>Clostridia</taxon>
        <taxon>Lachnospirales</taxon>
        <taxon>Lachnospiraceae</taxon>
        <taxon>Dorea</taxon>
    </lineage>
</organism>